<sequence>MAIVNLNLIDSSKFTHRFTSCEIVDLPHNSQLTIVRALGHSPSPRVFLATLTTTCTSPSNTLDLVVKLATNAAGMLDLHMEEWAYGKLKEMQGVSIPLCYGLFEGMIHGEDVKFLLLEYCVPDRFLITELDILEMQYQTMLALIKIHRKDLCYGKLLDSSHVIVQNGSSRILSLSKVRPYGPSCKDISRFYDDDGVKNAERQCWSRELVDTALHYELTERKRNRGYNFLHI</sequence>
<evidence type="ECO:0008006" key="2">
    <source>
        <dbReference type="Google" id="ProtNLM"/>
    </source>
</evidence>
<comment type="caution">
    <text evidence="1">The sequence shown here is derived from an EMBL/GenBank/DDBJ whole genome shotgun (WGS) entry which is preliminary data.</text>
</comment>
<reference evidence="1" key="1">
    <citation type="submission" date="2021-02" db="EMBL/GenBank/DDBJ databases">
        <title>Psilocybe cubensis genome.</title>
        <authorList>
            <person name="Mckernan K.J."/>
            <person name="Crawford S."/>
            <person name="Trippe A."/>
            <person name="Kane L.T."/>
            <person name="Mclaughlin S."/>
        </authorList>
    </citation>
    <scope>NUCLEOTIDE SEQUENCE [LARGE SCALE GENOMIC DNA]</scope>
    <source>
        <strain evidence="1">MGC-MH-2018</strain>
    </source>
</reference>
<gene>
    <name evidence="1" type="ORF">JR316_004983</name>
</gene>
<evidence type="ECO:0000313" key="1">
    <source>
        <dbReference type="EMBL" id="KAG5170594.1"/>
    </source>
</evidence>
<dbReference type="AlphaFoldDB" id="A0A8H7Y441"/>
<dbReference type="EMBL" id="JAFIQS010000004">
    <property type="protein sequence ID" value="KAG5170594.1"/>
    <property type="molecule type" value="Genomic_DNA"/>
</dbReference>
<organism evidence="1">
    <name type="scientific">Psilocybe cubensis</name>
    <name type="common">Psychedelic mushroom</name>
    <name type="synonym">Stropharia cubensis</name>
    <dbReference type="NCBI Taxonomy" id="181762"/>
    <lineage>
        <taxon>Eukaryota</taxon>
        <taxon>Fungi</taxon>
        <taxon>Dikarya</taxon>
        <taxon>Basidiomycota</taxon>
        <taxon>Agaricomycotina</taxon>
        <taxon>Agaricomycetes</taxon>
        <taxon>Agaricomycetidae</taxon>
        <taxon>Agaricales</taxon>
        <taxon>Agaricineae</taxon>
        <taxon>Strophariaceae</taxon>
        <taxon>Psilocybe</taxon>
    </lineage>
</organism>
<accession>A0A8H7Y441</accession>
<protein>
    <recommendedName>
        <fullName evidence="2">Protein kinase domain-containing protein</fullName>
    </recommendedName>
</protein>
<proteinExistence type="predicted"/>
<dbReference type="OrthoDB" id="3182995at2759"/>
<name>A0A8H7Y441_PSICU</name>